<gene>
    <name evidence="1" type="ORF">CAQU_09940</name>
</gene>
<accession>A0A1L7CHI5</accession>
<evidence type="ECO:0000313" key="1">
    <source>
        <dbReference type="EMBL" id="APT85331.1"/>
    </source>
</evidence>
<organism evidence="1 2">
    <name type="scientific">Corynebacterium aquilae DSM 44791</name>
    <dbReference type="NCBI Taxonomy" id="1431546"/>
    <lineage>
        <taxon>Bacteria</taxon>
        <taxon>Bacillati</taxon>
        <taxon>Actinomycetota</taxon>
        <taxon>Actinomycetes</taxon>
        <taxon>Mycobacteriales</taxon>
        <taxon>Corynebacteriaceae</taxon>
        <taxon>Corynebacterium</taxon>
    </lineage>
</organism>
<protein>
    <submittedName>
        <fullName evidence="1">Uncharacterized protein</fullName>
    </submittedName>
</protein>
<dbReference type="AlphaFoldDB" id="A0A1L7CHI5"/>
<dbReference type="RefSeq" id="WP_075727265.1">
    <property type="nucleotide sequence ID" value="NZ_CP009245.1"/>
</dbReference>
<keyword evidence="2" id="KW-1185">Reference proteome</keyword>
<name>A0A1L7CHI5_9CORY</name>
<dbReference type="EMBL" id="CP009245">
    <property type="protein sequence ID" value="APT85331.1"/>
    <property type="molecule type" value="Genomic_DNA"/>
</dbReference>
<reference evidence="1 2" key="1">
    <citation type="submission" date="2014-08" db="EMBL/GenBank/DDBJ databases">
        <title>Complete genome sequence of Corynebacterium aquilae S-613T(T) (=DSM 44791(T)), isolated from the choana of a healthy golden eagle.</title>
        <authorList>
            <person name="Ruckert C."/>
            <person name="Albersmeier A."/>
            <person name="Winkler A."/>
            <person name="Kalinowski J."/>
        </authorList>
    </citation>
    <scope>NUCLEOTIDE SEQUENCE [LARGE SCALE GENOMIC DNA]</scope>
    <source>
        <strain evidence="1 2">S-613</strain>
    </source>
</reference>
<sequence>MNPRNALTTFRPSIKGDEVRIELGTYDGKPLLDVLFHTYQFETNPTPDMWKAFAETIRELLQKLDAHEKGYEGELQAVRRVRGLYDPHEWEFVAWCSGGIAAISFATNPGEFYFDVTRKDLERLADAFEQCAQHGRSLQ</sequence>
<evidence type="ECO:0000313" key="2">
    <source>
        <dbReference type="Proteomes" id="UP000185478"/>
    </source>
</evidence>
<proteinExistence type="predicted"/>
<dbReference type="STRING" id="1431546.CAQU_09940"/>
<dbReference type="KEGG" id="caqu:CAQU_09940"/>
<dbReference type="Proteomes" id="UP000185478">
    <property type="component" value="Chromosome"/>
</dbReference>